<keyword evidence="2" id="KW-0808">Transferase</keyword>
<dbReference type="AlphaFoldDB" id="A0A979GAG8"/>
<dbReference type="Proteomes" id="UP000002215">
    <property type="component" value="Chromosome"/>
</dbReference>
<dbReference type="InterPro" id="IPR002123">
    <property type="entry name" value="Plipid/glycerol_acylTrfase"/>
</dbReference>
<evidence type="ECO:0000256" key="4">
    <source>
        <dbReference type="SAM" id="Phobius"/>
    </source>
</evidence>
<feature type="domain" description="Phospholipid/glycerol acyltransferase" evidence="5">
    <location>
        <begin position="79"/>
        <end position="193"/>
    </location>
</feature>
<comment type="pathway">
    <text evidence="1">Lipid metabolism.</text>
</comment>
<keyword evidence="4" id="KW-0812">Transmembrane</keyword>
<dbReference type="PANTHER" id="PTHR10434">
    <property type="entry name" value="1-ACYL-SN-GLYCEROL-3-PHOSPHATE ACYLTRANSFERASE"/>
    <property type="match status" value="1"/>
</dbReference>
<reference evidence="6 7" key="2">
    <citation type="journal article" date="2010" name="Stand. Genomic Sci.">
        <title>Complete genome sequence of Chitinophaga pinensis type strain (UQM 2034).</title>
        <authorList>
            <person name="Glavina Del Rio T."/>
            <person name="Abt B."/>
            <person name="Spring S."/>
            <person name="Lapidus A."/>
            <person name="Nolan M."/>
            <person name="Tice H."/>
            <person name="Copeland A."/>
            <person name="Cheng J.F."/>
            <person name="Chen F."/>
            <person name="Bruce D."/>
            <person name="Goodwin L."/>
            <person name="Pitluck S."/>
            <person name="Ivanova N."/>
            <person name="Mavromatis K."/>
            <person name="Mikhailova N."/>
            <person name="Pati A."/>
            <person name="Chen A."/>
            <person name="Palaniappan K."/>
            <person name="Land M."/>
            <person name="Hauser L."/>
            <person name="Chang Y.J."/>
            <person name="Jeffries C.D."/>
            <person name="Chain P."/>
            <person name="Saunders E."/>
            <person name="Detter J.C."/>
            <person name="Brettin T."/>
            <person name="Rohde M."/>
            <person name="Goker M."/>
            <person name="Bristow J."/>
            <person name="Eisen J.A."/>
            <person name="Markowitz V."/>
            <person name="Hugenholtz P."/>
            <person name="Kyrpides N.C."/>
            <person name="Klenk H.P."/>
            <person name="Lucas S."/>
        </authorList>
    </citation>
    <scope>NUCLEOTIDE SEQUENCE [LARGE SCALE GENOMIC DNA]</scope>
    <source>
        <strain evidence="7">ATCC 43595 / DSM 2588 / LMG 13176 / NBRC 15968 / NCIMB 11800 / UQM 2034</strain>
    </source>
</reference>
<dbReference type="RefSeq" id="WP_012793760.1">
    <property type="nucleotide sequence ID" value="NC_013132.1"/>
</dbReference>
<dbReference type="EMBL" id="CP001699">
    <property type="protein sequence ID" value="ACU63595.1"/>
    <property type="molecule type" value="Genomic_DNA"/>
</dbReference>
<protein>
    <submittedName>
        <fullName evidence="6">Phospholipid/glycerol acyltransferase</fullName>
    </submittedName>
</protein>
<keyword evidence="4" id="KW-0472">Membrane</keyword>
<gene>
    <name evidence="6" type="ordered locus">Cpin_6189</name>
</gene>
<keyword evidence="4" id="KW-1133">Transmembrane helix</keyword>
<feature type="transmembrane region" description="Helical" evidence="4">
    <location>
        <begin position="12"/>
        <end position="33"/>
    </location>
</feature>
<dbReference type="SUPFAM" id="SSF69593">
    <property type="entry name" value="Glycerol-3-phosphate (1)-acyltransferase"/>
    <property type="match status" value="1"/>
</dbReference>
<dbReference type="GO" id="GO:0003841">
    <property type="term" value="F:1-acylglycerol-3-phosphate O-acyltransferase activity"/>
    <property type="evidence" value="ECO:0007669"/>
    <property type="project" value="TreeGrafter"/>
</dbReference>
<sequence length="251" mass="28794">MKWLTNLLARLYATYALIVFICTMLIMLLPMWLVSLLPGPRNIRYFMTLGRAWMHVYMPLIFCPVRVKGKAYFDSDQPYIIVCNHNSMMDVPTTTYAIPAASKSLAKEEMKKAPIFGIMYKVGSVLVNRHDPESRKRSVAEMKEVLSDGVHMLLYPEGTRNKTDDPLKSFYDGAFTLAIETHKPILPAVIFNTRKIMPPGKVFYALPHAIDIHFLAPVDTTALTSADLESLKERVFKTMWEHIEQHWKQKA</sequence>
<evidence type="ECO:0000256" key="1">
    <source>
        <dbReference type="ARBA" id="ARBA00005189"/>
    </source>
</evidence>
<dbReference type="KEGG" id="cpi:Cpin_6189"/>
<accession>A0A979GAG8</accession>
<dbReference type="OrthoDB" id="9803035at2"/>
<organism evidence="6 7">
    <name type="scientific">Chitinophaga pinensis (strain ATCC 43595 / DSM 2588 / LMG 13176 / NBRC 15968 / NCIMB 11800 / UQM 2034)</name>
    <dbReference type="NCBI Taxonomy" id="485918"/>
    <lineage>
        <taxon>Bacteria</taxon>
        <taxon>Pseudomonadati</taxon>
        <taxon>Bacteroidota</taxon>
        <taxon>Chitinophagia</taxon>
        <taxon>Chitinophagales</taxon>
        <taxon>Chitinophagaceae</taxon>
        <taxon>Chitinophaga</taxon>
    </lineage>
</organism>
<reference evidence="7" key="1">
    <citation type="submission" date="2009-08" db="EMBL/GenBank/DDBJ databases">
        <title>The complete genome of Chitinophaga pinensis DSM 2588.</title>
        <authorList>
            <consortium name="US DOE Joint Genome Institute (JGI-PGF)"/>
            <person name="Lucas S."/>
            <person name="Copeland A."/>
            <person name="Lapidus A."/>
            <person name="Glavina del Rio T."/>
            <person name="Dalin E."/>
            <person name="Tice H."/>
            <person name="Bruce D."/>
            <person name="Goodwin L."/>
            <person name="Pitluck S."/>
            <person name="Kyrpides N."/>
            <person name="Mavromatis K."/>
            <person name="Ivanova N."/>
            <person name="Mikhailova N."/>
            <person name="Sims D."/>
            <person name="Meinche L."/>
            <person name="Brettin T."/>
            <person name="Detter J.C."/>
            <person name="Han C."/>
            <person name="Larimer F."/>
            <person name="Land M."/>
            <person name="Hauser L."/>
            <person name="Markowitz V."/>
            <person name="Cheng J.-F."/>
            <person name="Hugenholtz P."/>
            <person name="Woyke T."/>
            <person name="Wu D."/>
            <person name="Spring S."/>
            <person name="Klenk H.-P."/>
            <person name="Eisen J.A."/>
        </authorList>
    </citation>
    <scope>NUCLEOTIDE SEQUENCE [LARGE SCALE GENOMIC DNA]</scope>
    <source>
        <strain evidence="7">ATCC 43595 / DSM 2588 / LMG 13176 / NBRC 15968 / NCIMB 11800 / UQM 2034</strain>
    </source>
</reference>
<evidence type="ECO:0000313" key="7">
    <source>
        <dbReference type="Proteomes" id="UP000002215"/>
    </source>
</evidence>
<dbReference type="CDD" id="cd07989">
    <property type="entry name" value="LPLAT_AGPAT-like"/>
    <property type="match status" value="1"/>
</dbReference>
<evidence type="ECO:0000256" key="3">
    <source>
        <dbReference type="ARBA" id="ARBA00023315"/>
    </source>
</evidence>
<evidence type="ECO:0000256" key="2">
    <source>
        <dbReference type="ARBA" id="ARBA00022679"/>
    </source>
</evidence>
<dbReference type="SMART" id="SM00563">
    <property type="entry name" value="PlsC"/>
    <property type="match status" value="1"/>
</dbReference>
<evidence type="ECO:0000313" key="6">
    <source>
        <dbReference type="EMBL" id="ACU63595.1"/>
    </source>
</evidence>
<name>A0A979GAG8_CHIPD</name>
<evidence type="ECO:0000259" key="5">
    <source>
        <dbReference type="SMART" id="SM00563"/>
    </source>
</evidence>
<dbReference type="GO" id="GO:0006654">
    <property type="term" value="P:phosphatidic acid biosynthetic process"/>
    <property type="evidence" value="ECO:0007669"/>
    <property type="project" value="TreeGrafter"/>
</dbReference>
<keyword evidence="3 6" id="KW-0012">Acyltransferase</keyword>
<dbReference type="Pfam" id="PF01553">
    <property type="entry name" value="Acyltransferase"/>
    <property type="match status" value="1"/>
</dbReference>
<dbReference type="PANTHER" id="PTHR10434:SF11">
    <property type="entry name" value="1-ACYL-SN-GLYCEROL-3-PHOSPHATE ACYLTRANSFERASE"/>
    <property type="match status" value="1"/>
</dbReference>
<proteinExistence type="predicted"/>